<keyword evidence="3" id="KW-1185">Reference proteome</keyword>
<dbReference type="EMBL" id="JAZHXJ010000724">
    <property type="protein sequence ID" value="KAL1852867.1"/>
    <property type="molecule type" value="Genomic_DNA"/>
</dbReference>
<comment type="caution">
    <text evidence="2">The sequence shown here is derived from an EMBL/GenBank/DDBJ whole genome shotgun (WGS) entry which is preliminary data.</text>
</comment>
<feature type="region of interest" description="Disordered" evidence="1">
    <location>
        <begin position="87"/>
        <end position="109"/>
    </location>
</feature>
<sequence length="131" mass="13869">MPVPRCIVSPSQIAVHTLWRRTRCLATVGLPSRPSPRGTRAISRKMGASLAETRSPPPPVRVLVIGGSYAGLSAALNLQDLCSGRPARCGPRREAEESETGPSSAPPTLPVDITIVDERDGFCTTLPCSPI</sequence>
<reference evidence="2 3" key="1">
    <citation type="journal article" date="2024" name="Commun. Biol.">
        <title>Comparative genomic analysis of thermophilic fungi reveals convergent evolutionary adaptations and gene losses.</title>
        <authorList>
            <person name="Steindorff A.S."/>
            <person name="Aguilar-Pontes M.V."/>
            <person name="Robinson A.J."/>
            <person name="Andreopoulos B."/>
            <person name="LaButti K."/>
            <person name="Kuo A."/>
            <person name="Mondo S."/>
            <person name="Riley R."/>
            <person name="Otillar R."/>
            <person name="Haridas S."/>
            <person name="Lipzen A."/>
            <person name="Grimwood J."/>
            <person name="Schmutz J."/>
            <person name="Clum A."/>
            <person name="Reid I.D."/>
            <person name="Moisan M.C."/>
            <person name="Butler G."/>
            <person name="Nguyen T.T.M."/>
            <person name="Dewar K."/>
            <person name="Conant G."/>
            <person name="Drula E."/>
            <person name="Henrissat B."/>
            <person name="Hansel C."/>
            <person name="Singer S."/>
            <person name="Hutchinson M.I."/>
            <person name="de Vries R.P."/>
            <person name="Natvig D.O."/>
            <person name="Powell A.J."/>
            <person name="Tsang A."/>
            <person name="Grigoriev I.V."/>
        </authorList>
    </citation>
    <scope>NUCLEOTIDE SEQUENCE [LARGE SCALE GENOMIC DNA]</scope>
    <source>
        <strain evidence="2 3">ATCC 24622</strain>
    </source>
</reference>
<protein>
    <submittedName>
        <fullName evidence="2">Uncharacterized protein</fullName>
    </submittedName>
</protein>
<organism evidence="2 3">
    <name type="scientific">Phialemonium thermophilum</name>
    <dbReference type="NCBI Taxonomy" id="223376"/>
    <lineage>
        <taxon>Eukaryota</taxon>
        <taxon>Fungi</taxon>
        <taxon>Dikarya</taxon>
        <taxon>Ascomycota</taxon>
        <taxon>Pezizomycotina</taxon>
        <taxon>Sordariomycetes</taxon>
        <taxon>Sordariomycetidae</taxon>
        <taxon>Cephalothecales</taxon>
        <taxon>Cephalothecaceae</taxon>
        <taxon>Phialemonium</taxon>
    </lineage>
</organism>
<accession>A0ABR3W4M7</accession>
<gene>
    <name evidence="2" type="ORF">VTK73DRAFT_9121</name>
</gene>
<evidence type="ECO:0000313" key="3">
    <source>
        <dbReference type="Proteomes" id="UP001586593"/>
    </source>
</evidence>
<name>A0ABR3W4M7_9PEZI</name>
<evidence type="ECO:0000313" key="2">
    <source>
        <dbReference type="EMBL" id="KAL1852867.1"/>
    </source>
</evidence>
<proteinExistence type="predicted"/>
<dbReference type="Proteomes" id="UP001586593">
    <property type="component" value="Unassembled WGS sequence"/>
</dbReference>
<evidence type="ECO:0000256" key="1">
    <source>
        <dbReference type="SAM" id="MobiDB-lite"/>
    </source>
</evidence>